<dbReference type="EMBL" id="JAFHDT010000015">
    <property type="protein sequence ID" value="KAI7799591.1"/>
    <property type="molecule type" value="Genomic_DNA"/>
</dbReference>
<dbReference type="AlphaFoldDB" id="A0A9W7WHB3"/>
<dbReference type="Proteomes" id="UP001059041">
    <property type="component" value="Linkage Group LG15"/>
</dbReference>
<feature type="compositionally biased region" description="Basic and acidic residues" evidence="1">
    <location>
        <begin position="377"/>
        <end position="387"/>
    </location>
</feature>
<reference evidence="2" key="1">
    <citation type="submission" date="2021-02" db="EMBL/GenBank/DDBJ databases">
        <title>Comparative genomics reveals that relaxation of natural selection precedes convergent phenotypic evolution of cavefish.</title>
        <authorList>
            <person name="Peng Z."/>
        </authorList>
    </citation>
    <scope>NUCLEOTIDE SEQUENCE</scope>
    <source>
        <tissue evidence="2">Muscle</tissue>
    </source>
</reference>
<feature type="region of interest" description="Disordered" evidence="1">
    <location>
        <begin position="427"/>
        <end position="495"/>
    </location>
</feature>
<proteinExistence type="predicted"/>
<evidence type="ECO:0000313" key="3">
    <source>
        <dbReference type="Proteomes" id="UP001059041"/>
    </source>
</evidence>
<dbReference type="OrthoDB" id="8957442at2759"/>
<accession>A0A9W7WHB3</accession>
<organism evidence="2 3">
    <name type="scientific">Triplophysa rosa</name>
    <name type="common">Cave loach</name>
    <dbReference type="NCBI Taxonomy" id="992332"/>
    <lineage>
        <taxon>Eukaryota</taxon>
        <taxon>Metazoa</taxon>
        <taxon>Chordata</taxon>
        <taxon>Craniata</taxon>
        <taxon>Vertebrata</taxon>
        <taxon>Euteleostomi</taxon>
        <taxon>Actinopterygii</taxon>
        <taxon>Neopterygii</taxon>
        <taxon>Teleostei</taxon>
        <taxon>Ostariophysi</taxon>
        <taxon>Cypriniformes</taxon>
        <taxon>Nemacheilidae</taxon>
        <taxon>Triplophysa</taxon>
    </lineage>
</organism>
<feature type="compositionally biased region" description="Polar residues" evidence="1">
    <location>
        <begin position="464"/>
        <end position="479"/>
    </location>
</feature>
<feature type="compositionally biased region" description="Polar residues" evidence="1">
    <location>
        <begin position="364"/>
        <end position="376"/>
    </location>
</feature>
<sequence length="687" mass="77991">MPGHRFHTDQFRKNDDVFRNTMESIFQKYSVLNDPGIDVCLKTMTCRTGRGSVPIESEEGERELENLKLQVKANHSIREDFENQENDQMELSGITEDNYPYSDQKENNESLCHGGDSLQQSMSVINSSHSSLLGVTFQPMKDDEELEKTLSSHGSTLLDVYPGMLSQIGEAYRRQHVTDTARAVLQKYRRKQWHAGVSNPRVTSLRNRTLIKTTEMSFTKQSSVQENLQNCIQDSGKLHNFKKLKPSPFKNASYEASACFYSPRRDNANVSGMSNESPRTELRLDRKPEQNTARVIDFSTTPHSVSPSLSDQFLDLNQTYDVELTVLSTDVPPSLVSTCPQPAWYSPGRTARALSLIEQRRMSLTTRPSDQQSSHTSLDKDCFRDGLHSPVSSPQRGFSCLSPSRMSIFKPVSMERQQSMAVHNSMRKSPAHCQVHSEVQRSPYGQKDKAMSSPQRSLYHRPEPQQSFSMAQKQTQISPRLSEHQRSLPGPKSACLSSRSHIDAEFRKLHHHFICHGTSSPCPSSGCHLCKNELKMTSQSMSALALTPLKIALKKRRRQPDVEESLRFKRFRESCSPVKHVQRLPHELKDEYVSPSIAEPGKDRHTWERAILLQCPSPQFLRGTGNLRRIRESKLAMQMDESASSWRDVSSGVHDIKAQSPLRSFNRGMTPLSASLSRRRLQYGLLQ</sequence>
<feature type="region of interest" description="Disordered" evidence="1">
    <location>
        <begin position="364"/>
        <end position="387"/>
    </location>
</feature>
<evidence type="ECO:0000256" key="1">
    <source>
        <dbReference type="SAM" id="MobiDB-lite"/>
    </source>
</evidence>
<gene>
    <name evidence="2" type="ORF">IRJ41_006747</name>
</gene>
<keyword evidence="3" id="KW-1185">Reference proteome</keyword>
<name>A0A9W7WHB3_TRIRA</name>
<comment type="caution">
    <text evidence="2">The sequence shown here is derived from an EMBL/GenBank/DDBJ whole genome shotgun (WGS) entry which is preliminary data.</text>
</comment>
<protein>
    <submittedName>
        <fullName evidence="2">Uncharacterized protein</fullName>
    </submittedName>
</protein>
<evidence type="ECO:0000313" key="2">
    <source>
        <dbReference type="EMBL" id="KAI7799591.1"/>
    </source>
</evidence>